<sequence length="176" mass="19621">MGFEDEAGDSLGLGVKVMLASAFALFAIVLLVIIFHFYIRSRLRYEQRRRRELVFQITTQISPIDVGSVELSPNSGLDPVVIDSLPKLLYKNSEQFRQGEVMECSICLGAILEDTTIRVLPNCKHVFHVDCVDTWFGSNTTCPICRTVAEPTVQIGHGHLETRVQPTAPEVETRGS</sequence>
<gene>
    <name evidence="1" type="ORF">L6164_036784</name>
</gene>
<comment type="caution">
    <text evidence="1">The sequence shown here is derived from an EMBL/GenBank/DDBJ whole genome shotgun (WGS) entry which is preliminary data.</text>
</comment>
<evidence type="ECO:0000313" key="2">
    <source>
        <dbReference type="Proteomes" id="UP000828941"/>
    </source>
</evidence>
<organism evidence="1 2">
    <name type="scientific">Bauhinia variegata</name>
    <name type="common">Purple orchid tree</name>
    <name type="synonym">Phanera variegata</name>
    <dbReference type="NCBI Taxonomy" id="167791"/>
    <lineage>
        <taxon>Eukaryota</taxon>
        <taxon>Viridiplantae</taxon>
        <taxon>Streptophyta</taxon>
        <taxon>Embryophyta</taxon>
        <taxon>Tracheophyta</taxon>
        <taxon>Spermatophyta</taxon>
        <taxon>Magnoliopsida</taxon>
        <taxon>eudicotyledons</taxon>
        <taxon>Gunneridae</taxon>
        <taxon>Pentapetalae</taxon>
        <taxon>rosids</taxon>
        <taxon>fabids</taxon>
        <taxon>Fabales</taxon>
        <taxon>Fabaceae</taxon>
        <taxon>Cercidoideae</taxon>
        <taxon>Cercideae</taxon>
        <taxon>Bauhiniinae</taxon>
        <taxon>Bauhinia</taxon>
    </lineage>
</organism>
<dbReference type="EMBL" id="CM039439">
    <property type="protein sequence ID" value="KAI4296864.1"/>
    <property type="molecule type" value="Genomic_DNA"/>
</dbReference>
<protein>
    <submittedName>
        <fullName evidence="1">Uncharacterized protein</fullName>
    </submittedName>
</protein>
<proteinExistence type="predicted"/>
<evidence type="ECO:0000313" key="1">
    <source>
        <dbReference type="EMBL" id="KAI4296864.1"/>
    </source>
</evidence>
<keyword evidence="2" id="KW-1185">Reference proteome</keyword>
<dbReference type="Proteomes" id="UP000828941">
    <property type="component" value="Chromosome 14"/>
</dbReference>
<name>A0ACB9KI37_BAUVA</name>
<accession>A0ACB9KI37</accession>
<reference evidence="1 2" key="1">
    <citation type="journal article" date="2022" name="DNA Res.">
        <title>Chromosomal-level genome assembly of the orchid tree Bauhinia variegata (Leguminosae; Cercidoideae) supports the allotetraploid origin hypothesis of Bauhinia.</title>
        <authorList>
            <person name="Zhong Y."/>
            <person name="Chen Y."/>
            <person name="Zheng D."/>
            <person name="Pang J."/>
            <person name="Liu Y."/>
            <person name="Luo S."/>
            <person name="Meng S."/>
            <person name="Qian L."/>
            <person name="Wei D."/>
            <person name="Dai S."/>
            <person name="Zhou R."/>
        </authorList>
    </citation>
    <scope>NUCLEOTIDE SEQUENCE [LARGE SCALE GENOMIC DNA]</scope>
    <source>
        <strain evidence="1">BV-YZ2020</strain>
    </source>
</reference>